<feature type="domain" description="Exocyst complex component Sec8 N-terminal" evidence="6">
    <location>
        <begin position="139"/>
        <end position="278"/>
    </location>
</feature>
<sequence length="1108" mass="124385">MSRYTDQNRAGGGGGYGQRAQNGYSNGYGNSGTNPYSDSSYGTRSLPRGTASPTENNNEPPMIPGRARERRQGEYGQPTPPIGGAFIRSRENAIKDERPQVHRPTSLERVVVKRRSDGTPWKQRSPTRKQYTGNGTSQIEQVIFGIQRDWEFMTDEKCVPVEIALKLMDGSTLGLEERYEQFKDIHEQLQTALKAIVNEHHQGFNSSIGTFHSIQLSIKTSQDRLRGLRDSLVEAKMSLATTKPELKGLATSSQGYDDMLKILGSIEHLQGIPEKLEARISEKRFLSAVELLQDALKTMRNSDMDEIGALSDLRVYLSNQEHSLTDILVEELHNHLYLKSPYCENRWKSYAPQHLKPNGMDAKEPTIDVKGRSLFHFLDKLDTSSAMQDDPNRNPEADTFMYIQLLVESLNSLGRLDVAVNTITERLPTETRKVVEKCSNEVDLRHPSTMRGSKDGRDVLDGTNSARNIVLNDLLGALYARFEAIAEGHRVVHEVIGGILKREGLRGSSSLTGGFRELWKLYQSEIRSLLHDYLAADGNMAFGRGQSSDRGIGVFSRQPRDKTKKMFKLTDMDSKSSDLTAEREDLEGILKSSVPGLVSEPKRTDPTIQTINNTALDGSAMGHKLLVEPSVFNMGILLPPSLVFLQRLKEVVPQTSDIALSTLTSFLDDFLINVFLPQLEETLTELCAQTFSQNDAFQQDSQWANHSKKPIFKGTYTFFTLITAFCRMLDNLPHDQAFSQLIISQMIAYYERCRQWLQTTIARPHPHPISGAKLKMSAAMIEEGPIKDVVIGLTHADDEGKETLIQQETDLLIKSALEFPIEEVDIIVDRRNIALLCSLGTSMRWLGIKIKGMRHISNLAVDSNRRESNTKSQRRWTLITDAGKSVEDGRIYLPLNNESAVEFDGVVESFGQLGESVVRLLHVEIRNHVTFYLQKSMQRSFLLPTEVHEVDEQILKLNSDLGAFEEELVEHLLPTQQRFITANLTTHHDLTLLSLLPQIPSLNTHGHNHLTLSLTVLAQNLKNIDSPHAALSKSSTYLAFFTLGPEELISRAREAAEGGPPFGYTFEQARKIVELFFSEGEGSGDRGVAVQARRSREARVLELNEWLY</sequence>
<evidence type="ECO:0000256" key="5">
    <source>
        <dbReference type="SAM" id="MobiDB-lite"/>
    </source>
</evidence>
<feature type="compositionally biased region" description="Low complexity" evidence="5">
    <location>
        <begin position="18"/>
        <end position="37"/>
    </location>
</feature>
<dbReference type="AlphaFoldDB" id="A0A8H3VAY1"/>
<proteinExistence type="inferred from homology"/>
<dbReference type="Proteomes" id="UP000433883">
    <property type="component" value="Unassembled WGS sequence"/>
</dbReference>
<dbReference type="Pfam" id="PF20652">
    <property type="entry name" value="Sec8_C"/>
    <property type="match status" value="1"/>
</dbReference>
<name>A0A8H3VAY1_VENIN</name>
<keyword evidence="2 4" id="KW-0268">Exocytosis</keyword>
<dbReference type="Proteomes" id="UP000490939">
    <property type="component" value="Unassembled WGS sequence"/>
</dbReference>
<dbReference type="InterPro" id="IPR039682">
    <property type="entry name" value="Sec8/EXOC4"/>
</dbReference>
<evidence type="ECO:0000256" key="4">
    <source>
        <dbReference type="RuleBase" id="RU367079"/>
    </source>
</evidence>
<feature type="domain" description="Exocyst complex component Sec8 middle helical bundle" evidence="7">
    <location>
        <begin position="394"/>
        <end position="642"/>
    </location>
</feature>
<organism evidence="10 12">
    <name type="scientific">Venturia inaequalis</name>
    <name type="common">Apple scab fungus</name>
    <dbReference type="NCBI Taxonomy" id="5025"/>
    <lineage>
        <taxon>Eukaryota</taxon>
        <taxon>Fungi</taxon>
        <taxon>Dikarya</taxon>
        <taxon>Ascomycota</taxon>
        <taxon>Pezizomycotina</taxon>
        <taxon>Dothideomycetes</taxon>
        <taxon>Pleosporomycetidae</taxon>
        <taxon>Venturiales</taxon>
        <taxon>Venturiaceae</taxon>
        <taxon>Venturia</taxon>
    </lineage>
</organism>
<keyword evidence="12" id="KW-1185">Reference proteome</keyword>
<feature type="region of interest" description="Disordered" evidence="5">
    <location>
        <begin position="113"/>
        <end position="133"/>
    </location>
</feature>
<keyword evidence="3 4" id="KW-0653">Protein transport</keyword>
<evidence type="ECO:0000256" key="2">
    <source>
        <dbReference type="ARBA" id="ARBA00022483"/>
    </source>
</evidence>
<evidence type="ECO:0000313" key="11">
    <source>
        <dbReference type="Proteomes" id="UP000447873"/>
    </source>
</evidence>
<dbReference type="EMBL" id="WNWS01000446">
    <property type="protein sequence ID" value="KAE9967633.1"/>
    <property type="molecule type" value="Genomic_DNA"/>
</dbReference>
<keyword evidence="1 4" id="KW-0813">Transport</keyword>
<evidence type="ECO:0000256" key="1">
    <source>
        <dbReference type="ARBA" id="ARBA00022448"/>
    </source>
</evidence>
<dbReference type="GO" id="GO:0090522">
    <property type="term" value="P:vesicle tethering involved in exocytosis"/>
    <property type="evidence" value="ECO:0007669"/>
    <property type="project" value="UniProtKB-UniRule"/>
</dbReference>
<dbReference type="InterPro" id="IPR007191">
    <property type="entry name" value="Sec8_exocyst_N"/>
</dbReference>
<dbReference type="Proteomes" id="UP000447873">
    <property type="component" value="Unassembled WGS sequence"/>
</dbReference>
<comment type="function">
    <text evidence="4">Component of the exocyst complex involved in the docking of exocytic vesicles with fusion sites on the plasma membrane.</text>
</comment>
<dbReference type="PANTHER" id="PTHR14146">
    <property type="entry name" value="EXOCYST COMPLEX COMPONENT 4"/>
    <property type="match status" value="1"/>
</dbReference>
<protein>
    <recommendedName>
        <fullName evidence="4">Exocyst complex component Sec8</fullName>
    </recommendedName>
</protein>
<dbReference type="InterPro" id="IPR048630">
    <property type="entry name" value="Sec8_M"/>
</dbReference>
<dbReference type="EMBL" id="WNWR01000274">
    <property type="protein sequence ID" value="KAE9985589.1"/>
    <property type="molecule type" value="Genomic_DNA"/>
</dbReference>
<accession>A0A8H3VAY1</accession>
<feature type="compositionally biased region" description="Polar residues" evidence="5">
    <location>
        <begin position="122"/>
        <end position="133"/>
    </location>
</feature>
<dbReference type="EMBL" id="WNWQ01000794">
    <property type="protein sequence ID" value="KAE9963723.1"/>
    <property type="molecule type" value="Genomic_DNA"/>
</dbReference>
<dbReference type="GO" id="GO:0006893">
    <property type="term" value="P:Golgi to plasma membrane transport"/>
    <property type="evidence" value="ECO:0007669"/>
    <property type="project" value="TreeGrafter"/>
</dbReference>
<feature type="region of interest" description="Disordered" evidence="5">
    <location>
        <begin position="1"/>
        <end position="85"/>
    </location>
</feature>
<comment type="caution">
    <text evidence="10">The sequence shown here is derived from an EMBL/GenBank/DDBJ whole genome shotgun (WGS) entry which is preliminary data.</text>
</comment>
<comment type="similarity">
    <text evidence="4">Belongs to the SEC8 family.</text>
</comment>
<evidence type="ECO:0000313" key="8">
    <source>
        <dbReference type="EMBL" id="KAE9963723.1"/>
    </source>
</evidence>
<evidence type="ECO:0000313" key="10">
    <source>
        <dbReference type="EMBL" id="KAE9985589.1"/>
    </source>
</evidence>
<dbReference type="GO" id="GO:0000145">
    <property type="term" value="C:exocyst"/>
    <property type="evidence" value="ECO:0007669"/>
    <property type="project" value="UniProtKB-UniRule"/>
</dbReference>
<gene>
    <name evidence="8" type="ORF">BLS_008978</name>
    <name evidence="10" type="ORF">EG327_004633</name>
    <name evidence="9" type="ORF">EG328_008079</name>
</gene>
<evidence type="ECO:0000259" key="6">
    <source>
        <dbReference type="Pfam" id="PF04048"/>
    </source>
</evidence>
<dbReference type="OrthoDB" id="272977at2759"/>
<evidence type="ECO:0000256" key="3">
    <source>
        <dbReference type="ARBA" id="ARBA00022927"/>
    </source>
</evidence>
<dbReference type="GO" id="GO:0006612">
    <property type="term" value="P:protein targeting to membrane"/>
    <property type="evidence" value="ECO:0007669"/>
    <property type="project" value="UniProtKB-UniRule"/>
</dbReference>
<evidence type="ECO:0000313" key="9">
    <source>
        <dbReference type="EMBL" id="KAE9967633.1"/>
    </source>
</evidence>
<dbReference type="GO" id="GO:0015031">
    <property type="term" value="P:protein transport"/>
    <property type="evidence" value="ECO:0007669"/>
    <property type="project" value="UniProtKB-KW"/>
</dbReference>
<dbReference type="GO" id="GO:0006904">
    <property type="term" value="P:vesicle docking involved in exocytosis"/>
    <property type="evidence" value="ECO:0007669"/>
    <property type="project" value="InterPro"/>
</dbReference>
<dbReference type="PANTHER" id="PTHR14146:SF0">
    <property type="entry name" value="EXOCYST COMPLEX COMPONENT 4"/>
    <property type="match status" value="1"/>
</dbReference>
<reference evidence="10 12" key="1">
    <citation type="submission" date="2019-07" db="EMBL/GenBank/DDBJ databases">
        <title>Venturia inaequalis Genome Resource.</title>
        <authorList>
            <person name="Lichtner F.J."/>
        </authorList>
    </citation>
    <scope>NUCLEOTIDE SEQUENCE [LARGE SCALE GENOMIC DNA]</scope>
    <source>
        <strain evidence="9 11">120213</strain>
        <strain evidence="8">Bline_iso_100314</strain>
        <strain evidence="10 12">DMI_063113</strain>
    </source>
</reference>
<dbReference type="Pfam" id="PF04048">
    <property type="entry name" value="Sec8_N"/>
    <property type="match status" value="1"/>
</dbReference>
<evidence type="ECO:0000259" key="7">
    <source>
        <dbReference type="Pfam" id="PF20652"/>
    </source>
</evidence>
<evidence type="ECO:0000313" key="12">
    <source>
        <dbReference type="Proteomes" id="UP000490939"/>
    </source>
</evidence>